<evidence type="ECO:0000256" key="3">
    <source>
        <dbReference type="ARBA" id="ARBA00022691"/>
    </source>
</evidence>
<keyword evidence="3" id="KW-0949">S-adenosyl-L-methionine</keyword>
<dbReference type="Pfam" id="PF06968">
    <property type="entry name" value="BATS"/>
    <property type="match status" value="1"/>
</dbReference>
<dbReference type="SFLD" id="SFLDG01081">
    <property type="entry name" value="cleavage_of_the_Ca-Cb_bond_in"/>
    <property type="match status" value="1"/>
</dbReference>
<dbReference type="InterPro" id="IPR013785">
    <property type="entry name" value="Aldolase_TIM"/>
</dbReference>
<feature type="domain" description="Radical SAM core" evidence="7">
    <location>
        <begin position="70"/>
        <end position="291"/>
    </location>
</feature>
<evidence type="ECO:0000256" key="4">
    <source>
        <dbReference type="ARBA" id="ARBA00022723"/>
    </source>
</evidence>
<dbReference type="SFLD" id="SFLDS00029">
    <property type="entry name" value="Radical_SAM"/>
    <property type="match status" value="1"/>
</dbReference>
<comment type="cofactor">
    <cofactor evidence="1">
        <name>[4Fe-4S] cluster</name>
        <dbReference type="ChEBI" id="CHEBI:49883"/>
    </cofactor>
</comment>
<dbReference type="GO" id="GO:0009228">
    <property type="term" value="P:thiamine biosynthetic process"/>
    <property type="evidence" value="ECO:0007669"/>
    <property type="project" value="InterPro"/>
</dbReference>
<name>A0AB39HFN7_9VIBR</name>
<evidence type="ECO:0000259" key="7">
    <source>
        <dbReference type="PROSITE" id="PS51918"/>
    </source>
</evidence>
<evidence type="ECO:0000256" key="5">
    <source>
        <dbReference type="ARBA" id="ARBA00023004"/>
    </source>
</evidence>
<accession>A0AB39HFN7</accession>
<sequence length="370" mass="42514">MSFQASFDHLNWDDIHLSLYSKTARHVDVALAKPKRSLSDLMALLSPAAEPYLEQMAQMSQQLTRQRFGHTMGMFIPLYLSNLCSNVCTYCGFSMENRLKRKTLSVKEIEQECLAIKAMNFSQVLIVTGEHETKVGMDYFRQAIPVIKRYFDFVAMEVQPLDLEHYQELKQLGVDSVLVYQETYHRRTYAQHHLRGNKSDFDYRLQTADRLGQAGIDKIGLGALLGLQDWRTDLMFVGHHLDYLQRRYWQSRYSISLPRLRPCTGGIEVKSAMTDTQLVQALCAFRLFSPDLDLSLSTRESPWLRDHLVELGVTSMSAASKTQPGGYSNPAPELEQFSTSDERPVAMIEDMLIKQGITPVWKDWDRAYSF</sequence>
<dbReference type="SMART" id="SM00876">
    <property type="entry name" value="BATS"/>
    <property type="match status" value="1"/>
</dbReference>
<dbReference type="PANTHER" id="PTHR43583">
    <property type="entry name" value="2-IMINOACETATE SYNTHASE"/>
    <property type="match status" value="1"/>
</dbReference>
<dbReference type="CDD" id="cd01335">
    <property type="entry name" value="Radical_SAM"/>
    <property type="match status" value="1"/>
</dbReference>
<keyword evidence="2" id="KW-0004">4Fe-4S</keyword>
<evidence type="ECO:0000256" key="1">
    <source>
        <dbReference type="ARBA" id="ARBA00001966"/>
    </source>
</evidence>
<dbReference type="GO" id="GO:0003824">
    <property type="term" value="F:catalytic activity"/>
    <property type="evidence" value="ECO:0007669"/>
    <property type="project" value="InterPro"/>
</dbReference>
<dbReference type="GO" id="GO:0051539">
    <property type="term" value="F:4 iron, 4 sulfur cluster binding"/>
    <property type="evidence" value="ECO:0007669"/>
    <property type="project" value="UniProtKB-KW"/>
</dbReference>
<dbReference type="NCBIfam" id="TIGR02351">
    <property type="entry name" value="thiH"/>
    <property type="match status" value="1"/>
</dbReference>
<dbReference type="InterPro" id="IPR007197">
    <property type="entry name" value="rSAM"/>
</dbReference>
<keyword evidence="5" id="KW-0408">Iron</keyword>
<dbReference type="Pfam" id="PF04055">
    <property type="entry name" value="Radical_SAM"/>
    <property type="match status" value="1"/>
</dbReference>
<dbReference type="InterPro" id="IPR010722">
    <property type="entry name" value="BATS_dom"/>
</dbReference>
<organism evidence="8">
    <name type="scientific">Vibrio sp. HB236076</name>
    <dbReference type="NCBI Taxonomy" id="3232307"/>
    <lineage>
        <taxon>Bacteria</taxon>
        <taxon>Pseudomonadati</taxon>
        <taxon>Pseudomonadota</taxon>
        <taxon>Gammaproteobacteria</taxon>
        <taxon>Vibrionales</taxon>
        <taxon>Vibrionaceae</taxon>
        <taxon>Vibrio</taxon>
    </lineage>
</organism>
<dbReference type="InterPro" id="IPR012726">
    <property type="entry name" value="ThiH"/>
</dbReference>
<dbReference type="SFLD" id="SFLDG01060">
    <property type="entry name" value="BATS_domain_containing"/>
    <property type="match status" value="1"/>
</dbReference>
<dbReference type="InterPro" id="IPR034428">
    <property type="entry name" value="ThiH/NoCL/HydG-like"/>
</dbReference>
<dbReference type="EMBL" id="CP162601">
    <property type="protein sequence ID" value="XDK25029.1"/>
    <property type="molecule type" value="Genomic_DNA"/>
</dbReference>
<dbReference type="AlphaFoldDB" id="A0AB39HFN7"/>
<evidence type="ECO:0000256" key="6">
    <source>
        <dbReference type="ARBA" id="ARBA00023014"/>
    </source>
</evidence>
<dbReference type="RefSeq" id="WP_306102419.1">
    <property type="nucleotide sequence ID" value="NZ_CP162601.1"/>
</dbReference>
<dbReference type="PANTHER" id="PTHR43583:SF1">
    <property type="entry name" value="2-IMINOACETATE SYNTHASE"/>
    <property type="match status" value="1"/>
</dbReference>
<dbReference type="SFLD" id="SFLDF00301">
    <property type="entry name" value="2-iminoacetate_synthase_(ThiH)"/>
    <property type="match status" value="1"/>
</dbReference>
<dbReference type="GO" id="GO:0005506">
    <property type="term" value="F:iron ion binding"/>
    <property type="evidence" value="ECO:0007669"/>
    <property type="project" value="InterPro"/>
</dbReference>
<evidence type="ECO:0000313" key="8">
    <source>
        <dbReference type="EMBL" id="XDK25029.1"/>
    </source>
</evidence>
<evidence type="ECO:0000256" key="2">
    <source>
        <dbReference type="ARBA" id="ARBA00022485"/>
    </source>
</evidence>
<dbReference type="InterPro" id="IPR058240">
    <property type="entry name" value="rSAM_sf"/>
</dbReference>
<reference evidence="8" key="1">
    <citation type="submission" date="2024-07" db="EMBL/GenBank/DDBJ databases">
        <title>Genome Analysis of a Potential Novel Vibrio Species Secreting pH- and Thermo-stable Alginate Lyase and its Application in Producing Alginate Oligosaccharides.</title>
        <authorList>
            <person name="Huang H."/>
            <person name="Bao K."/>
        </authorList>
    </citation>
    <scope>NUCLEOTIDE SEQUENCE</scope>
    <source>
        <strain evidence="8">HB236076</strain>
    </source>
</reference>
<dbReference type="Gene3D" id="3.20.20.70">
    <property type="entry name" value="Aldolase class I"/>
    <property type="match status" value="1"/>
</dbReference>
<gene>
    <name evidence="8" type="primary">thiH</name>
    <name evidence="8" type="ORF">AB0763_12950</name>
</gene>
<keyword evidence="6" id="KW-0411">Iron-sulfur</keyword>
<dbReference type="KEGG" id="vih:AB0763_12950"/>
<dbReference type="PROSITE" id="PS51918">
    <property type="entry name" value="RADICAL_SAM"/>
    <property type="match status" value="1"/>
</dbReference>
<keyword evidence="4" id="KW-0479">Metal-binding</keyword>
<dbReference type="SUPFAM" id="SSF102114">
    <property type="entry name" value="Radical SAM enzymes"/>
    <property type="match status" value="1"/>
</dbReference>
<protein>
    <submittedName>
        <fullName evidence="8">2-iminoacetate synthase ThiH</fullName>
    </submittedName>
</protein>
<proteinExistence type="predicted"/>